<evidence type="ECO:0000259" key="4">
    <source>
        <dbReference type="PROSITE" id="PS50405"/>
    </source>
</evidence>
<sequence>MPLPLFTPLAIFDKVSLSLLGDDSRIYASSIYRIFTLLSGLQMSTLSLPIKGGHFERPPSVFRSSISRSPDAHFRPEKDRYVLYINLGCPWAHRTNIVHQLKGLDAIIQRVLLDPQGGPEGWHYTGRFGTAAQDPVYGFQTLKQLYLKADPSYTGRITVPVLWDKKHETIVNNESSEIIRMFFTEFDDLLPQHLRESQHPATGGRGFYPPSLRAEIDAMNDWVYPSINNGVYRAGFATTQEAYEEAVYPLFDALDRVEAHLAQPGHSPYLFGEHITEADIRLYTTVARFDVGYYLLFKCNLKMIRHDYPNIHNWYLRLYWDSSDKTNGGAFRRTTDFKSMKLGYMQAKGSEIFPVGPSPDIPELPAEKI</sequence>
<dbReference type="OrthoDB" id="2309723at2759"/>
<dbReference type="Gene3D" id="3.40.30.10">
    <property type="entry name" value="Glutaredoxin"/>
    <property type="match status" value="1"/>
</dbReference>
<dbReference type="GO" id="GO:0004364">
    <property type="term" value="F:glutathione transferase activity"/>
    <property type="evidence" value="ECO:0007669"/>
    <property type="project" value="InterPro"/>
</dbReference>
<dbReference type="AlphaFoldDB" id="A0A9P3BHA3"/>
<dbReference type="Proteomes" id="UP001043456">
    <property type="component" value="Unassembled WGS sequence"/>
</dbReference>
<accession>A0A9P3BHA3</accession>
<feature type="domain" description="GST C-terminal" evidence="4">
    <location>
        <begin position="209"/>
        <end position="337"/>
    </location>
</feature>
<dbReference type="SUPFAM" id="SSF52833">
    <property type="entry name" value="Thioredoxin-like"/>
    <property type="match status" value="1"/>
</dbReference>
<feature type="site" description="Lowers pKa of active site Cys" evidence="3">
    <location>
        <position position="344"/>
    </location>
</feature>
<dbReference type="InterPro" id="IPR036282">
    <property type="entry name" value="Glutathione-S-Trfase_C_sf"/>
</dbReference>
<dbReference type="Pfam" id="PF13410">
    <property type="entry name" value="GST_C_2"/>
    <property type="match status" value="1"/>
</dbReference>
<gene>
    <name evidence="5" type="ORF">Asppvi_008232</name>
</gene>
<dbReference type="RefSeq" id="XP_043160041.1">
    <property type="nucleotide sequence ID" value="XM_043304106.1"/>
</dbReference>
<name>A0A9P3BHA3_9EURO</name>
<dbReference type="Pfam" id="PF13409">
    <property type="entry name" value="GST_N_2"/>
    <property type="match status" value="1"/>
</dbReference>
<dbReference type="InterPro" id="IPR004045">
    <property type="entry name" value="Glutathione_S-Trfase_N"/>
</dbReference>
<evidence type="ECO:0000256" key="1">
    <source>
        <dbReference type="PIRSR" id="PIRSR015753-1"/>
    </source>
</evidence>
<dbReference type="PROSITE" id="PS50405">
    <property type="entry name" value="GST_CTER"/>
    <property type="match status" value="1"/>
</dbReference>
<dbReference type="SFLD" id="SFLDG01206">
    <property type="entry name" value="Xi.1"/>
    <property type="match status" value="1"/>
</dbReference>
<reference evidence="5 6" key="1">
    <citation type="submission" date="2018-10" db="EMBL/GenBank/DDBJ databases">
        <title>Pan-genome distribution and transcriptional activeness of fungal secondary metabolism genes in Aspergillus section Fumigati.</title>
        <authorList>
            <person name="Takahashi H."/>
            <person name="Umemura M."/>
            <person name="Ninomiya A."/>
            <person name="Kusuya Y."/>
            <person name="Urayama S."/>
            <person name="Shimizu M."/>
            <person name="Watanabe A."/>
            <person name="Kamei K."/>
            <person name="Yaguchi T."/>
            <person name="Hagiwara D."/>
        </authorList>
    </citation>
    <scope>NUCLEOTIDE SEQUENCE [LARGE SCALE GENOMIC DNA]</scope>
    <source>
        <strain evidence="5 6">IFM 55266</strain>
    </source>
</reference>
<feature type="active site" description="Nucleophile" evidence="1">
    <location>
        <position position="89"/>
    </location>
</feature>
<dbReference type="CDD" id="cd03190">
    <property type="entry name" value="GST_C_Omega_like"/>
    <property type="match status" value="1"/>
</dbReference>
<feature type="active site" description="Proton donor/acceptor" evidence="1">
    <location>
        <position position="232"/>
    </location>
</feature>
<dbReference type="SFLD" id="SFLDS00019">
    <property type="entry name" value="Glutathione_Transferase_(cytos"/>
    <property type="match status" value="1"/>
</dbReference>
<dbReference type="SUPFAM" id="SSF47616">
    <property type="entry name" value="GST C-terminal domain-like"/>
    <property type="match status" value="1"/>
</dbReference>
<dbReference type="SFLD" id="SFLDG01148">
    <property type="entry name" value="Xi_(cytGST)"/>
    <property type="match status" value="1"/>
</dbReference>
<feature type="site" description="Lowers pKa of active site Cys" evidence="3">
    <location>
        <position position="293"/>
    </location>
</feature>
<dbReference type="GO" id="GO:0005737">
    <property type="term" value="C:cytoplasm"/>
    <property type="evidence" value="ECO:0007669"/>
    <property type="project" value="TreeGrafter"/>
</dbReference>
<evidence type="ECO:0000256" key="3">
    <source>
        <dbReference type="PIRSR" id="PIRSR015753-3"/>
    </source>
</evidence>
<comment type="caution">
    <text evidence="5">The sequence shown here is derived from an EMBL/GenBank/DDBJ whole genome shotgun (WGS) entry which is preliminary data.</text>
</comment>
<feature type="binding site" evidence="2">
    <location>
        <begin position="174"/>
        <end position="175"/>
    </location>
    <ligand>
        <name>glutathione</name>
        <dbReference type="ChEBI" id="CHEBI:57925"/>
    </ligand>
</feature>
<dbReference type="InterPro" id="IPR010987">
    <property type="entry name" value="Glutathione-S-Trfase_C-like"/>
</dbReference>
<dbReference type="GeneID" id="67006842"/>
<feature type="binding site" evidence="2">
    <location>
        <position position="122"/>
    </location>
    <ligand>
        <name>glutathione</name>
        <dbReference type="ChEBI" id="CHEBI:57925"/>
    </ligand>
</feature>
<organism evidence="5 6">
    <name type="scientific">Aspergillus pseudoviridinutans</name>
    <dbReference type="NCBI Taxonomy" id="1517512"/>
    <lineage>
        <taxon>Eukaryota</taxon>
        <taxon>Fungi</taxon>
        <taxon>Dikarya</taxon>
        <taxon>Ascomycota</taxon>
        <taxon>Pezizomycotina</taxon>
        <taxon>Eurotiomycetes</taxon>
        <taxon>Eurotiomycetidae</taxon>
        <taxon>Eurotiales</taxon>
        <taxon>Aspergillaceae</taxon>
        <taxon>Aspergillus</taxon>
        <taxon>Aspergillus subgen. Fumigati</taxon>
    </lineage>
</organism>
<dbReference type="PANTHER" id="PTHR32419">
    <property type="entry name" value="GLUTATHIONYL-HYDROQUINONE REDUCTASE"/>
    <property type="match status" value="1"/>
</dbReference>
<proteinExistence type="predicted"/>
<evidence type="ECO:0000313" key="5">
    <source>
        <dbReference type="EMBL" id="GIJ89295.1"/>
    </source>
</evidence>
<keyword evidence="6" id="KW-1185">Reference proteome</keyword>
<dbReference type="InterPro" id="IPR040079">
    <property type="entry name" value="Glutathione_S-Trfase"/>
</dbReference>
<dbReference type="EMBL" id="BHVY01000005">
    <property type="protein sequence ID" value="GIJ89295.1"/>
    <property type="molecule type" value="Genomic_DNA"/>
</dbReference>
<evidence type="ECO:0000256" key="2">
    <source>
        <dbReference type="PIRSR" id="PIRSR015753-2"/>
    </source>
</evidence>
<dbReference type="PIRSF" id="PIRSF015753">
    <property type="entry name" value="GST"/>
    <property type="match status" value="1"/>
</dbReference>
<evidence type="ECO:0000313" key="6">
    <source>
        <dbReference type="Proteomes" id="UP001043456"/>
    </source>
</evidence>
<protein>
    <recommendedName>
        <fullName evidence="4">GST C-terminal domain-containing protein</fullName>
    </recommendedName>
</protein>
<feature type="binding site" evidence="2">
    <location>
        <begin position="156"/>
        <end position="159"/>
    </location>
    <ligand>
        <name>glutathione</name>
        <dbReference type="ChEBI" id="CHEBI:57925"/>
    </ligand>
</feature>
<dbReference type="InterPro" id="IPR047047">
    <property type="entry name" value="GST_Omega-like_C"/>
</dbReference>
<dbReference type="PANTHER" id="PTHR32419:SF25">
    <property type="entry name" value="GLUTATHIONE S-TRANSFERASE (EUROFUNG)"/>
    <property type="match status" value="1"/>
</dbReference>
<dbReference type="InterPro" id="IPR036249">
    <property type="entry name" value="Thioredoxin-like_sf"/>
</dbReference>
<dbReference type="InterPro" id="IPR016639">
    <property type="entry name" value="GST_Omega/GSH"/>
</dbReference>
<dbReference type="Gene3D" id="1.20.1050.10">
    <property type="match status" value="1"/>
</dbReference>